<dbReference type="KEGG" id="gom:D7316_02560"/>
<evidence type="ECO:0000256" key="2">
    <source>
        <dbReference type="ARBA" id="ARBA00022448"/>
    </source>
</evidence>
<dbReference type="RefSeq" id="WP_197718233.1">
    <property type="nucleotide sequence ID" value="NZ_CP033972.1"/>
</dbReference>
<dbReference type="Pfam" id="PF07690">
    <property type="entry name" value="MFS_1"/>
    <property type="match status" value="1"/>
</dbReference>
<dbReference type="Gene3D" id="1.20.1250.20">
    <property type="entry name" value="MFS general substrate transporter like domains"/>
    <property type="match status" value="1"/>
</dbReference>
<dbReference type="SUPFAM" id="SSF103473">
    <property type="entry name" value="MFS general substrate transporter"/>
    <property type="match status" value="2"/>
</dbReference>
<sequence>MSLASEPIHARSSAGSGWTPRLVLSLFSIVMTLEILAVSYAMVSVALPQIAAHYQTAQGAWMLTAFLLVGAISGPILGKLADMYGKRKLLLIAMSLAAVGSLICAIAPNYSTMIVGRALSGVLAPCVFLGYSLVRDVFPEKITAVSVSIITSGLGLVAVPSPFLSGWLIDNFGFRSIFWFFVIGLITCGVLIMVSTTESAVRLRSRLDLVGAALLGGGIAGVLVAVSFGPTWGWTDGATLGYLVAGIALLAAWLFSATVIREPLIELAILRNRAIGLTAFGSGVAYGCSALFSVLLPMLVMTPALLGLGYGFGIDAEAYALFMVPNAACVVIGGIVAGNLVARGLRPRLLMISGLSLMALGFLLVGASHSSKPMLMFFAGVAGLGMGFAYSSVPNLLIEAVPPQMQATSASVVNVAQNVVAAILPVAVFAVLNNSYMAPIPKEMVHGATFYTDDGFSVAFWIGAGVCLFGALAAILIPRTVRRIDGPPADLVDTHDTHVDTSRVAGVANA</sequence>
<keyword evidence="5 7" id="KW-1133">Transmembrane helix</keyword>
<keyword evidence="10" id="KW-1185">Reference proteome</keyword>
<dbReference type="GO" id="GO:0022857">
    <property type="term" value="F:transmembrane transporter activity"/>
    <property type="evidence" value="ECO:0007669"/>
    <property type="project" value="InterPro"/>
</dbReference>
<dbReference type="InterPro" id="IPR036259">
    <property type="entry name" value="MFS_trans_sf"/>
</dbReference>
<dbReference type="PANTHER" id="PTHR42718:SF46">
    <property type="entry name" value="BLR6921 PROTEIN"/>
    <property type="match status" value="1"/>
</dbReference>
<feature type="transmembrane region" description="Helical" evidence="7">
    <location>
        <begin position="240"/>
        <end position="262"/>
    </location>
</feature>
<evidence type="ECO:0000256" key="6">
    <source>
        <dbReference type="ARBA" id="ARBA00023136"/>
    </source>
</evidence>
<evidence type="ECO:0000256" key="4">
    <source>
        <dbReference type="ARBA" id="ARBA00022692"/>
    </source>
</evidence>
<evidence type="ECO:0000256" key="1">
    <source>
        <dbReference type="ARBA" id="ARBA00004651"/>
    </source>
</evidence>
<evidence type="ECO:0000256" key="3">
    <source>
        <dbReference type="ARBA" id="ARBA00022475"/>
    </source>
</evidence>
<evidence type="ECO:0000256" key="7">
    <source>
        <dbReference type="SAM" id="Phobius"/>
    </source>
</evidence>
<evidence type="ECO:0000259" key="8">
    <source>
        <dbReference type="PROSITE" id="PS50850"/>
    </source>
</evidence>
<comment type="subcellular location">
    <subcellularLocation>
        <location evidence="1">Cell membrane</location>
        <topology evidence="1">Multi-pass membrane protein</topology>
    </subcellularLocation>
</comment>
<dbReference type="GO" id="GO:0005886">
    <property type="term" value="C:plasma membrane"/>
    <property type="evidence" value="ECO:0007669"/>
    <property type="project" value="UniProtKB-SubCell"/>
</dbReference>
<evidence type="ECO:0000256" key="5">
    <source>
        <dbReference type="ARBA" id="ARBA00022989"/>
    </source>
</evidence>
<reference evidence="9 10" key="1">
    <citation type="submission" date="2018-11" db="EMBL/GenBank/DDBJ databases">
        <title>Gordonia insulae sp. nov., isolated from an island soil.</title>
        <authorList>
            <person name="Kim Y.S."/>
            <person name="Kim S.B."/>
        </authorList>
    </citation>
    <scope>NUCLEOTIDE SEQUENCE [LARGE SCALE GENOMIC DNA]</scope>
    <source>
        <strain evidence="9 10">MMS17-SY073</strain>
    </source>
</reference>
<feature type="transmembrane region" description="Helical" evidence="7">
    <location>
        <begin position="21"/>
        <end position="47"/>
    </location>
</feature>
<feature type="transmembrane region" description="Helical" evidence="7">
    <location>
        <begin position="114"/>
        <end position="133"/>
    </location>
</feature>
<dbReference type="PROSITE" id="PS50850">
    <property type="entry name" value="MFS"/>
    <property type="match status" value="1"/>
</dbReference>
<name>A0A3G8JP57_9ACTN</name>
<feature type="transmembrane region" description="Helical" evidence="7">
    <location>
        <begin position="319"/>
        <end position="342"/>
    </location>
</feature>
<feature type="transmembrane region" description="Helical" evidence="7">
    <location>
        <begin position="89"/>
        <end position="108"/>
    </location>
</feature>
<feature type="transmembrane region" description="Helical" evidence="7">
    <location>
        <begin position="458"/>
        <end position="477"/>
    </location>
</feature>
<dbReference type="EMBL" id="CP033972">
    <property type="protein sequence ID" value="AZG45960.1"/>
    <property type="molecule type" value="Genomic_DNA"/>
</dbReference>
<feature type="transmembrane region" description="Helical" evidence="7">
    <location>
        <begin position="374"/>
        <end position="398"/>
    </location>
</feature>
<feature type="transmembrane region" description="Helical" evidence="7">
    <location>
        <begin position="59"/>
        <end position="77"/>
    </location>
</feature>
<organism evidence="9 10">
    <name type="scientific">Gordonia insulae</name>
    <dbReference type="NCBI Taxonomy" id="2420509"/>
    <lineage>
        <taxon>Bacteria</taxon>
        <taxon>Bacillati</taxon>
        <taxon>Actinomycetota</taxon>
        <taxon>Actinomycetes</taxon>
        <taxon>Mycobacteriales</taxon>
        <taxon>Gordoniaceae</taxon>
        <taxon>Gordonia</taxon>
    </lineage>
</organism>
<gene>
    <name evidence="9" type="primary">stp_7</name>
    <name evidence="9" type="ORF">D7316_02560</name>
</gene>
<feature type="transmembrane region" description="Helical" evidence="7">
    <location>
        <begin position="419"/>
        <end position="438"/>
    </location>
</feature>
<dbReference type="PANTHER" id="PTHR42718">
    <property type="entry name" value="MAJOR FACILITATOR SUPERFAMILY MULTIDRUG TRANSPORTER MFSC"/>
    <property type="match status" value="1"/>
</dbReference>
<feature type="transmembrane region" description="Helical" evidence="7">
    <location>
        <begin position="176"/>
        <end position="195"/>
    </location>
</feature>
<dbReference type="Gene3D" id="1.20.1720.10">
    <property type="entry name" value="Multidrug resistance protein D"/>
    <property type="match status" value="1"/>
</dbReference>
<feature type="domain" description="Major facilitator superfamily (MFS) profile" evidence="8">
    <location>
        <begin position="20"/>
        <end position="482"/>
    </location>
</feature>
<keyword evidence="4 7" id="KW-0812">Transmembrane</keyword>
<feature type="transmembrane region" description="Helical" evidence="7">
    <location>
        <begin position="274"/>
        <end position="299"/>
    </location>
</feature>
<feature type="transmembrane region" description="Helical" evidence="7">
    <location>
        <begin position="145"/>
        <end position="164"/>
    </location>
</feature>
<evidence type="ECO:0000313" key="9">
    <source>
        <dbReference type="EMBL" id="AZG45960.1"/>
    </source>
</evidence>
<proteinExistence type="predicted"/>
<protein>
    <submittedName>
        <fullName evidence="9">Multidrug resistance protein Stp</fullName>
    </submittedName>
</protein>
<dbReference type="InterPro" id="IPR011701">
    <property type="entry name" value="MFS"/>
</dbReference>
<evidence type="ECO:0000313" key="10">
    <source>
        <dbReference type="Proteomes" id="UP000271469"/>
    </source>
</evidence>
<dbReference type="Proteomes" id="UP000271469">
    <property type="component" value="Chromosome"/>
</dbReference>
<dbReference type="AlphaFoldDB" id="A0A3G8JP57"/>
<keyword evidence="3" id="KW-1003">Cell membrane</keyword>
<feature type="transmembrane region" description="Helical" evidence="7">
    <location>
        <begin position="349"/>
        <end position="368"/>
    </location>
</feature>
<keyword evidence="6 7" id="KW-0472">Membrane</keyword>
<keyword evidence="2" id="KW-0813">Transport</keyword>
<feature type="transmembrane region" description="Helical" evidence="7">
    <location>
        <begin position="207"/>
        <end position="228"/>
    </location>
</feature>
<accession>A0A3G8JP57</accession>
<dbReference type="InterPro" id="IPR020846">
    <property type="entry name" value="MFS_dom"/>
</dbReference>